<proteinExistence type="predicted"/>
<reference evidence="5" key="4">
    <citation type="journal article" date="2022" name="Microb. Genom.">
        <title>A global pangenome for the wheat fungal pathogen Pyrenophora tritici-repentis and prediction of effector protein structural homology.</title>
        <authorList>
            <person name="Moolhuijzen P.M."/>
            <person name="See P.T."/>
            <person name="Shi G."/>
            <person name="Powell H.R."/>
            <person name="Cockram J."/>
            <person name="Jorgensen L.N."/>
            <person name="Benslimane H."/>
            <person name="Strelkov S.E."/>
            <person name="Turner J."/>
            <person name="Liu Z."/>
            <person name="Moffat C.S."/>
        </authorList>
    </citation>
    <scope>NUCLEOTIDE SEQUENCE [LARGE SCALE GENOMIC DNA]</scope>
</reference>
<reference evidence="3" key="3">
    <citation type="journal article" date="2022" name="bioRxiv">
        <title>A global pangenome for the wheat fungal pathogen Pyrenophora tritici-repentis and prediction of effector protein structural homology.</title>
        <authorList>
            <person name="Moolhuijzen P."/>
            <person name="See P.T."/>
            <person name="Shi G."/>
            <person name="Powell H.R."/>
            <person name="Cockram J."/>
            <person name="Jorgensen L.N."/>
            <person name="Benslimane H."/>
            <person name="Strelkov S.E."/>
            <person name="Turner J."/>
            <person name="Liu Z."/>
            <person name="Moffat C.S."/>
        </authorList>
    </citation>
    <scope>NUCLEOTIDE SEQUENCE</scope>
    <source>
        <strain evidence="3">86-124</strain>
    </source>
</reference>
<evidence type="ECO:0000313" key="5">
    <source>
        <dbReference type="Proteomes" id="UP000249757"/>
    </source>
</evidence>
<feature type="compositionally biased region" description="Polar residues" evidence="1">
    <location>
        <begin position="176"/>
        <end position="197"/>
    </location>
</feature>
<sequence length="452" mass="51048">MESLPLETREHIASFLLEQPNYAETESLPVSSHSARNDIYNTRLASRRMHEATTKAFARAIEDSLQNLNSLVALPYVGHNIKSLGFETSRIDEEDFGPLCGTHPERVAALSVRNRWLMEKSGGELVSVFVRTLGLRHLTIIPDQMVPVEKLEVDEMVLSVVVDPFEVSRFILSSVSNKPSQQPTSTKNSTPQNPNQRPTKKLPPRRILPQQIRRHGSPPPLSHIHMTVSAESQFVTSVRFIGPKLTNLNIYLARGIYLGFGAYTPPFFNPRGKPLEDMTISAYGADINYRDLYKTLVELGATTPTTIFVDRLTISGSSIHKATAWLRRALPRNLHFRELVFDDVYLCSENDVVPLFARWRALPVWAEKAGVVKFVTEGVERVVSPSDMFQGESNESEVDDFYGDDMEDEIYEEEGEDEVFDYDTGDEEEDHMDELEEVDEVEEVDEAEGSVV</sequence>
<gene>
    <name evidence="3" type="ORF">Ptr86124_006233</name>
    <name evidence="2" type="ORF">PtrM4_069710</name>
</gene>
<organism evidence="2 4">
    <name type="scientific">Pyrenophora tritici-repentis</name>
    <dbReference type="NCBI Taxonomy" id="45151"/>
    <lineage>
        <taxon>Eukaryota</taxon>
        <taxon>Fungi</taxon>
        <taxon>Dikarya</taxon>
        <taxon>Ascomycota</taxon>
        <taxon>Pezizomycotina</taxon>
        <taxon>Dothideomycetes</taxon>
        <taxon>Pleosporomycetidae</taxon>
        <taxon>Pleosporales</taxon>
        <taxon>Pleosporineae</taxon>
        <taxon>Pleosporaceae</taxon>
        <taxon>Pyrenophora</taxon>
    </lineage>
</organism>
<dbReference type="EMBL" id="NRDI02000007">
    <property type="protein sequence ID" value="KAI1514910.1"/>
    <property type="molecule type" value="Genomic_DNA"/>
</dbReference>
<feature type="region of interest" description="Disordered" evidence="1">
    <location>
        <begin position="418"/>
        <end position="452"/>
    </location>
</feature>
<accession>A0A2W1HF51</accession>
<evidence type="ECO:0000256" key="1">
    <source>
        <dbReference type="SAM" id="MobiDB-lite"/>
    </source>
</evidence>
<keyword evidence="5" id="KW-1185">Reference proteome</keyword>
<reference evidence="2 4" key="1">
    <citation type="journal article" date="2018" name="BMC Genomics">
        <title>Comparative genomics of the wheat fungal pathogen Pyrenophora tritici-repentis reveals chromosomal variations and genome plasticity.</title>
        <authorList>
            <person name="Moolhuijzen P."/>
            <person name="See P.T."/>
            <person name="Hane J.K."/>
            <person name="Shi G."/>
            <person name="Liu Z."/>
            <person name="Oliver R.P."/>
            <person name="Moffat C.S."/>
        </authorList>
    </citation>
    <scope>NUCLEOTIDE SEQUENCE [LARGE SCALE GENOMIC DNA]</scope>
    <source>
        <strain evidence="2">M4</strain>
    </source>
</reference>
<name>A0A2W1HF51_9PLEO</name>
<evidence type="ECO:0000313" key="4">
    <source>
        <dbReference type="Proteomes" id="UP000245464"/>
    </source>
</evidence>
<comment type="caution">
    <text evidence="2">The sequence shown here is derived from an EMBL/GenBank/DDBJ whole genome shotgun (WGS) entry which is preliminary data.</text>
</comment>
<dbReference type="AlphaFoldDB" id="A0A2W1HF51"/>
<dbReference type="Proteomes" id="UP000245464">
    <property type="component" value="Chromosome 2"/>
</dbReference>
<dbReference type="EMBL" id="NQIK02000002">
    <property type="protein sequence ID" value="KAF7575347.1"/>
    <property type="molecule type" value="Genomic_DNA"/>
</dbReference>
<feature type="region of interest" description="Disordered" evidence="1">
    <location>
        <begin position="176"/>
        <end position="220"/>
    </location>
</feature>
<protein>
    <submittedName>
        <fullName evidence="2">DUF1421 multi-domain protein</fullName>
    </submittedName>
</protein>
<evidence type="ECO:0000313" key="3">
    <source>
        <dbReference type="EMBL" id="KAI1514910.1"/>
    </source>
</evidence>
<dbReference type="Proteomes" id="UP000249757">
    <property type="component" value="Unassembled WGS sequence"/>
</dbReference>
<reference evidence="3" key="2">
    <citation type="submission" date="2021-05" db="EMBL/GenBank/DDBJ databases">
        <authorList>
            <person name="Moolhuijzen P.M."/>
            <person name="Moffat C.S."/>
        </authorList>
    </citation>
    <scope>NUCLEOTIDE SEQUENCE</scope>
    <source>
        <strain evidence="3">86-124</strain>
    </source>
</reference>
<evidence type="ECO:0000313" key="2">
    <source>
        <dbReference type="EMBL" id="KAF7575347.1"/>
    </source>
</evidence>